<dbReference type="GO" id="GO:0006974">
    <property type="term" value="P:DNA damage response"/>
    <property type="evidence" value="ECO:0007669"/>
    <property type="project" value="TreeGrafter"/>
</dbReference>
<sequence length="173" mass="20084">MLEFALRIEAYDISNIQGQEATGSMVTFIKGLPDKKFYRKFKIRIAGKPNDVAMIKEILHRRINHPEWGWPDLILIDGGKAQLNAALQCLKYKFKEMRVMALAKKKNELFIKGRKEPILLKKLPRAKKINLLLPPSLPLGREIFNLILQLRDEAHRFAISYHKKLRKKKLIGS</sequence>
<feature type="domain" description="UvrC family homology region profile" evidence="1">
    <location>
        <begin position="2"/>
        <end position="90"/>
    </location>
</feature>
<organism evidence="2">
    <name type="scientific">marine sediment metagenome</name>
    <dbReference type="NCBI Taxonomy" id="412755"/>
    <lineage>
        <taxon>unclassified sequences</taxon>
        <taxon>metagenomes</taxon>
        <taxon>ecological metagenomes</taxon>
    </lineage>
</organism>
<dbReference type="GO" id="GO:0009381">
    <property type="term" value="F:excinuclease ABC activity"/>
    <property type="evidence" value="ECO:0007669"/>
    <property type="project" value="InterPro"/>
</dbReference>
<evidence type="ECO:0000259" key="1">
    <source>
        <dbReference type="PROSITE" id="PS50165"/>
    </source>
</evidence>
<dbReference type="EMBL" id="BARV01035464">
    <property type="protein sequence ID" value="GAI57271.1"/>
    <property type="molecule type" value="Genomic_DNA"/>
</dbReference>
<dbReference type="PROSITE" id="PS50165">
    <property type="entry name" value="UVRC"/>
    <property type="match status" value="1"/>
</dbReference>
<dbReference type="AlphaFoldDB" id="X1QR41"/>
<dbReference type="PANTHER" id="PTHR30562:SF1">
    <property type="entry name" value="UVRABC SYSTEM PROTEIN C"/>
    <property type="match status" value="1"/>
</dbReference>
<dbReference type="GO" id="GO:0009380">
    <property type="term" value="C:excinuclease repair complex"/>
    <property type="evidence" value="ECO:0007669"/>
    <property type="project" value="TreeGrafter"/>
</dbReference>
<proteinExistence type="predicted"/>
<dbReference type="InterPro" id="IPR038476">
    <property type="entry name" value="UvrC_RNase_H_dom_sf"/>
</dbReference>
<dbReference type="InterPro" id="IPR001162">
    <property type="entry name" value="UvrC_RNase_H_dom"/>
</dbReference>
<comment type="caution">
    <text evidence="2">The sequence shown here is derived from an EMBL/GenBank/DDBJ whole genome shotgun (WGS) entry which is preliminary data.</text>
</comment>
<name>X1QR41_9ZZZZ</name>
<gene>
    <name evidence="2" type="ORF">S06H3_55337</name>
</gene>
<dbReference type="InterPro" id="IPR050066">
    <property type="entry name" value="UvrABC_protein_C"/>
</dbReference>
<protein>
    <recommendedName>
        <fullName evidence="1">UvrC family homology region profile domain-containing protein</fullName>
    </recommendedName>
</protein>
<dbReference type="Gene3D" id="3.30.420.340">
    <property type="entry name" value="UvrC, RNAse H endonuclease domain"/>
    <property type="match status" value="1"/>
</dbReference>
<accession>X1QR41</accession>
<dbReference type="PANTHER" id="PTHR30562">
    <property type="entry name" value="UVRC/OXIDOREDUCTASE"/>
    <property type="match status" value="1"/>
</dbReference>
<evidence type="ECO:0000313" key="2">
    <source>
        <dbReference type="EMBL" id="GAI57271.1"/>
    </source>
</evidence>
<reference evidence="2" key="1">
    <citation type="journal article" date="2014" name="Front. Microbiol.">
        <title>High frequency of phylogenetically diverse reductive dehalogenase-homologous genes in deep subseafloor sedimentary metagenomes.</title>
        <authorList>
            <person name="Kawai M."/>
            <person name="Futagami T."/>
            <person name="Toyoda A."/>
            <person name="Takaki Y."/>
            <person name="Nishi S."/>
            <person name="Hori S."/>
            <person name="Arai W."/>
            <person name="Tsubouchi T."/>
            <person name="Morono Y."/>
            <person name="Uchiyama I."/>
            <person name="Ito T."/>
            <person name="Fujiyama A."/>
            <person name="Inagaki F."/>
            <person name="Takami H."/>
        </authorList>
    </citation>
    <scope>NUCLEOTIDE SEQUENCE</scope>
    <source>
        <strain evidence="2">Expedition CK06-06</strain>
    </source>
</reference>
<dbReference type="Pfam" id="PF08459">
    <property type="entry name" value="UvrC_RNaseH_dom"/>
    <property type="match status" value="1"/>
</dbReference>